<reference evidence="1" key="1">
    <citation type="journal article" date="2019" name="Sci. Rep.">
        <title>Draft genome of Tanacetum cinerariifolium, the natural source of mosquito coil.</title>
        <authorList>
            <person name="Yamashiro T."/>
            <person name="Shiraishi A."/>
            <person name="Satake H."/>
            <person name="Nakayama K."/>
        </authorList>
    </citation>
    <scope>NUCLEOTIDE SEQUENCE</scope>
</reference>
<gene>
    <name evidence="1" type="ORF">Tci_928746</name>
</gene>
<comment type="caution">
    <text evidence="1">The sequence shown here is derived from an EMBL/GenBank/DDBJ whole genome shotgun (WGS) entry which is preliminary data.</text>
</comment>
<dbReference type="EMBL" id="BKCJ011833219">
    <property type="protein sequence ID" value="GFD56777.1"/>
    <property type="molecule type" value="Genomic_DNA"/>
</dbReference>
<dbReference type="AlphaFoldDB" id="A0A699XAQ2"/>
<feature type="non-terminal residue" evidence="1">
    <location>
        <position position="90"/>
    </location>
</feature>
<protein>
    <recommendedName>
        <fullName evidence="2">Zinc finger, CCHC-type</fullName>
    </recommendedName>
</protein>
<proteinExistence type="predicted"/>
<sequence>MTIRSILLAKKLTGSNFTNWYRNLRIVVRYKKKIKFVEQPSGPALNLKTADPDTIDKYYKTVNLEQEVACLMLSSMSPDLQRNLEKYKAY</sequence>
<name>A0A699XAQ2_TANCI</name>
<accession>A0A699XAQ2</accession>
<organism evidence="1">
    <name type="scientific">Tanacetum cinerariifolium</name>
    <name type="common">Dalmatian daisy</name>
    <name type="synonym">Chrysanthemum cinerariifolium</name>
    <dbReference type="NCBI Taxonomy" id="118510"/>
    <lineage>
        <taxon>Eukaryota</taxon>
        <taxon>Viridiplantae</taxon>
        <taxon>Streptophyta</taxon>
        <taxon>Embryophyta</taxon>
        <taxon>Tracheophyta</taxon>
        <taxon>Spermatophyta</taxon>
        <taxon>Magnoliopsida</taxon>
        <taxon>eudicotyledons</taxon>
        <taxon>Gunneridae</taxon>
        <taxon>Pentapetalae</taxon>
        <taxon>asterids</taxon>
        <taxon>campanulids</taxon>
        <taxon>Asterales</taxon>
        <taxon>Asteraceae</taxon>
        <taxon>Asteroideae</taxon>
        <taxon>Anthemideae</taxon>
        <taxon>Anthemidinae</taxon>
        <taxon>Tanacetum</taxon>
    </lineage>
</organism>
<evidence type="ECO:0000313" key="1">
    <source>
        <dbReference type="EMBL" id="GFD56777.1"/>
    </source>
</evidence>
<evidence type="ECO:0008006" key="2">
    <source>
        <dbReference type="Google" id="ProtNLM"/>
    </source>
</evidence>